<dbReference type="SUPFAM" id="SSF53822">
    <property type="entry name" value="Periplasmic binding protein-like I"/>
    <property type="match status" value="1"/>
</dbReference>
<dbReference type="PANTHER" id="PTHR30146:SF138">
    <property type="entry name" value="TRANSCRIPTIONAL REGULATORY PROTEIN"/>
    <property type="match status" value="1"/>
</dbReference>
<protein>
    <submittedName>
        <fullName evidence="6">LacI family repressor for deo operon, udp, cdd, tsx, nupC, and nupG</fullName>
    </submittedName>
</protein>
<keyword evidence="1" id="KW-0805">Transcription regulation</keyword>
<keyword evidence="2" id="KW-0238">DNA-binding</keyword>
<evidence type="ECO:0000313" key="7">
    <source>
        <dbReference type="Proteomes" id="UP001236806"/>
    </source>
</evidence>
<evidence type="ECO:0000256" key="3">
    <source>
        <dbReference type="ARBA" id="ARBA00023163"/>
    </source>
</evidence>
<dbReference type="InterPro" id="IPR000843">
    <property type="entry name" value="HTH_LacI"/>
</dbReference>
<reference evidence="6 7" key="1">
    <citation type="submission" date="2023-07" db="EMBL/GenBank/DDBJ databases">
        <title>Comparative genomics of wheat-associated soil bacteria to identify genetic determinants of phenazine resistance.</title>
        <authorList>
            <person name="Mouncey N."/>
        </authorList>
    </citation>
    <scope>NUCLEOTIDE SEQUENCE [LARGE SCALE GENOMIC DNA]</scope>
    <source>
        <strain evidence="6 7">W1I3</strain>
    </source>
</reference>
<dbReference type="CDD" id="cd01392">
    <property type="entry name" value="HTH_LacI"/>
    <property type="match status" value="1"/>
</dbReference>
<dbReference type="InterPro" id="IPR028082">
    <property type="entry name" value="Peripla_BP_I"/>
</dbReference>
<evidence type="ECO:0000256" key="1">
    <source>
        <dbReference type="ARBA" id="ARBA00023015"/>
    </source>
</evidence>
<keyword evidence="3" id="KW-0804">Transcription</keyword>
<dbReference type="Pfam" id="PF00356">
    <property type="entry name" value="LacI"/>
    <property type="match status" value="1"/>
</dbReference>
<gene>
    <name evidence="6" type="ORF">QFZ36_003305</name>
</gene>
<dbReference type="Gene3D" id="3.40.50.2300">
    <property type="match status" value="2"/>
</dbReference>
<dbReference type="Pfam" id="PF13377">
    <property type="entry name" value="Peripla_BP_3"/>
    <property type="match status" value="1"/>
</dbReference>
<evidence type="ECO:0000259" key="5">
    <source>
        <dbReference type="PROSITE" id="PS50932"/>
    </source>
</evidence>
<dbReference type="PANTHER" id="PTHR30146">
    <property type="entry name" value="LACI-RELATED TRANSCRIPTIONAL REPRESSOR"/>
    <property type="match status" value="1"/>
</dbReference>
<dbReference type="EMBL" id="JAUSXB010000001">
    <property type="protein sequence ID" value="MDQ0675744.1"/>
    <property type="molecule type" value="Genomic_DNA"/>
</dbReference>
<dbReference type="SMART" id="SM00354">
    <property type="entry name" value="HTH_LACI"/>
    <property type="match status" value="1"/>
</dbReference>
<evidence type="ECO:0000256" key="4">
    <source>
        <dbReference type="SAM" id="MobiDB-lite"/>
    </source>
</evidence>
<dbReference type="Gene3D" id="1.10.260.40">
    <property type="entry name" value="lambda repressor-like DNA-binding domains"/>
    <property type="match status" value="1"/>
</dbReference>
<dbReference type="SUPFAM" id="SSF47413">
    <property type="entry name" value="lambda repressor-like DNA-binding domains"/>
    <property type="match status" value="1"/>
</dbReference>
<keyword evidence="7" id="KW-1185">Reference proteome</keyword>
<feature type="domain" description="HTH lacI-type" evidence="5">
    <location>
        <begin position="24"/>
        <end position="78"/>
    </location>
</feature>
<dbReference type="PROSITE" id="PS50932">
    <property type="entry name" value="HTH_LACI_2"/>
    <property type="match status" value="1"/>
</dbReference>
<organism evidence="6 7">
    <name type="scientific">Pseudarthrobacter siccitolerans</name>
    <dbReference type="NCBI Taxonomy" id="861266"/>
    <lineage>
        <taxon>Bacteria</taxon>
        <taxon>Bacillati</taxon>
        <taxon>Actinomycetota</taxon>
        <taxon>Actinomycetes</taxon>
        <taxon>Micrococcales</taxon>
        <taxon>Micrococcaceae</taxon>
        <taxon>Pseudarthrobacter</taxon>
    </lineage>
</organism>
<evidence type="ECO:0000256" key="2">
    <source>
        <dbReference type="ARBA" id="ARBA00023125"/>
    </source>
</evidence>
<evidence type="ECO:0000313" key="6">
    <source>
        <dbReference type="EMBL" id="MDQ0675744.1"/>
    </source>
</evidence>
<dbReference type="Proteomes" id="UP001236806">
    <property type="component" value="Unassembled WGS sequence"/>
</dbReference>
<dbReference type="RefSeq" id="WP_306638024.1">
    <property type="nucleotide sequence ID" value="NZ_JAUSXB010000001.1"/>
</dbReference>
<dbReference type="InterPro" id="IPR010982">
    <property type="entry name" value="Lambda_DNA-bd_dom_sf"/>
</dbReference>
<dbReference type="InterPro" id="IPR046335">
    <property type="entry name" value="LacI/GalR-like_sensor"/>
</dbReference>
<sequence>MASATAGSGAARDSPGRTGQEKVPTIRDVAQLAGVATSTVSRALSKPDRVNRHTRERIEEAAAQLNYVPSSQAQGLSSGRTNAVAVLVPDITNPFYFDIIRGTQHQLKAAGYTQLLVDTEESNEMELEALHKMRRSADGFILAASRLTDQQLTEVSETQPLVTINRASTSAPTVVIDTPSAVVQALEHLASLGHHRVCYVSGPPTSWSNRMRWNVFEEESAHRGMETHRIGPFTPKTTSGAAAADAAVRTGATACIVFNDLLAIGMLQRLRERGIRVPEDISIIGSDDIFGADFCNPPLTTIASPIEQAGRVAVSMLLSQLNPVPGRSGRQLAVMPTHLTIRASTGPAPASRPRTHDPA</sequence>
<feature type="region of interest" description="Disordered" evidence="4">
    <location>
        <begin position="1"/>
        <end position="25"/>
    </location>
</feature>
<accession>A0ABU0PP52</accession>
<comment type="caution">
    <text evidence="6">The sequence shown here is derived from an EMBL/GenBank/DDBJ whole genome shotgun (WGS) entry which is preliminary data.</text>
</comment>
<dbReference type="CDD" id="cd06267">
    <property type="entry name" value="PBP1_LacI_sugar_binding-like"/>
    <property type="match status" value="1"/>
</dbReference>
<proteinExistence type="predicted"/>
<name>A0ABU0PP52_9MICC</name>